<dbReference type="Pfam" id="PF02800">
    <property type="entry name" value="Gp_dh_C"/>
    <property type="match status" value="1"/>
</dbReference>
<evidence type="ECO:0000256" key="1">
    <source>
        <dbReference type="ARBA" id="ARBA00007406"/>
    </source>
</evidence>
<dbReference type="Proteomes" id="UP001418796">
    <property type="component" value="Unassembled WGS sequence"/>
</dbReference>
<protein>
    <recommendedName>
        <fullName evidence="4">Glyceraldehyde-3-phosphate dehydrogenase</fullName>
        <ecNumber evidence="4">1.2.1.-</ecNumber>
    </recommendedName>
</protein>
<dbReference type="InterPro" id="IPR006424">
    <property type="entry name" value="Glyceraldehyde-3-P_DH_1"/>
</dbReference>
<evidence type="ECO:0000256" key="2">
    <source>
        <dbReference type="ARBA" id="ARBA00023002"/>
    </source>
</evidence>
<dbReference type="InterPro" id="IPR036291">
    <property type="entry name" value="NAD(P)-bd_dom_sf"/>
</dbReference>
<dbReference type="CDD" id="cd05214">
    <property type="entry name" value="GAPDH_I_N"/>
    <property type="match status" value="1"/>
</dbReference>
<dbReference type="EC" id="1.2.1.-" evidence="4"/>
<dbReference type="PROSITE" id="PS00071">
    <property type="entry name" value="GAPDH"/>
    <property type="match status" value="1"/>
</dbReference>
<evidence type="ECO:0000313" key="7">
    <source>
        <dbReference type="Proteomes" id="UP001418796"/>
    </source>
</evidence>
<dbReference type="EMBL" id="JBCITK010000001">
    <property type="protein sequence ID" value="MEN0644651.1"/>
    <property type="molecule type" value="Genomic_DNA"/>
</dbReference>
<dbReference type="SUPFAM" id="SSF55347">
    <property type="entry name" value="Glyceraldehyde-3-phosphate dehydrogenase-like, C-terminal domain"/>
    <property type="match status" value="1"/>
</dbReference>
<feature type="domain" description="Glyceraldehyde 3-phosphate dehydrogenase NAD(P) binding" evidence="5">
    <location>
        <begin position="3"/>
        <end position="152"/>
    </location>
</feature>
<dbReference type="Pfam" id="PF00044">
    <property type="entry name" value="Gp_dh_N"/>
    <property type="match status" value="1"/>
</dbReference>
<dbReference type="SUPFAM" id="SSF51735">
    <property type="entry name" value="NAD(P)-binding Rossmann-fold domains"/>
    <property type="match status" value="1"/>
</dbReference>
<comment type="similarity">
    <text evidence="1 3">Belongs to the glyceraldehyde-3-phosphate dehydrogenase family.</text>
</comment>
<sequence length="335" mass="36084">MATKIGINGFGRIGRNVFRTALNNPNVEVVAINDLTDANMLAHLLKHDTVHGILDADIQVKDNSLVVNGQEIKVSAERNPAEIGWDKHGVEVVIESTGFFTKRADAAKHIEAGAKKVIISAPASDEDITVVVGVNEDKYDPASHDVISNASCTTNCLAPFAKVLNDQFGIRRGLMNTVHSYTNDQQILDLPHKDYRRARAAAENIIPTSTGAAKAVALVLPELKGKLNGAAMRVPTPNVSLVDLVVELDKEVTAEEVNAALKEAAEGNLKGILGYSEDPLVSQDYNGNTHSSTIDALSTMVMEGNMVKVISWYDNETGFSNRVVDLVEYIASKGL</sequence>
<dbReference type="SMART" id="SM00846">
    <property type="entry name" value="Gp_dh_N"/>
    <property type="match status" value="1"/>
</dbReference>
<accession>A0ABU9VP34</accession>
<keyword evidence="7" id="KW-1185">Reference proteome</keyword>
<dbReference type="PIRSF" id="PIRSF000149">
    <property type="entry name" value="GAP_DH"/>
    <property type="match status" value="1"/>
</dbReference>
<evidence type="ECO:0000256" key="3">
    <source>
        <dbReference type="RuleBase" id="RU000397"/>
    </source>
</evidence>
<dbReference type="NCBIfam" id="TIGR01534">
    <property type="entry name" value="GAPDH-I"/>
    <property type="match status" value="1"/>
</dbReference>
<dbReference type="InterPro" id="IPR020831">
    <property type="entry name" value="GlycerAld/Erythrose_P_DH"/>
</dbReference>
<dbReference type="InterPro" id="IPR020828">
    <property type="entry name" value="GlycerAld_3-P_DH_NAD(P)-bd"/>
</dbReference>
<evidence type="ECO:0000259" key="5">
    <source>
        <dbReference type="SMART" id="SM00846"/>
    </source>
</evidence>
<organism evidence="6 7">
    <name type="scientific">Alkalicoccobacillus gibsonii</name>
    <dbReference type="NCBI Taxonomy" id="79881"/>
    <lineage>
        <taxon>Bacteria</taxon>
        <taxon>Bacillati</taxon>
        <taxon>Bacillota</taxon>
        <taxon>Bacilli</taxon>
        <taxon>Bacillales</taxon>
        <taxon>Bacillaceae</taxon>
        <taxon>Alkalicoccobacillus</taxon>
    </lineage>
</organism>
<dbReference type="InterPro" id="IPR020829">
    <property type="entry name" value="GlycerAld_3-P_DH_cat"/>
</dbReference>
<keyword evidence="2 4" id="KW-0560">Oxidoreductase</keyword>
<name>A0ABU9VP34_9BACI</name>
<dbReference type="Gene3D" id="3.40.50.720">
    <property type="entry name" value="NAD(P)-binding Rossmann-like Domain"/>
    <property type="match status" value="1"/>
</dbReference>
<dbReference type="CDD" id="cd18126">
    <property type="entry name" value="GAPDH_I_C"/>
    <property type="match status" value="1"/>
</dbReference>
<reference evidence="6 7" key="1">
    <citation type="submission" date="2024-03" db="EMBL/GenBank/DDBJ databases">
        <title>Bacilli Hybrid Assemblies.</title>
        <authorList>
            <person name="Kovac J."/>
        </authorList>
    </citation>
    <scope>NUCLEOTIDE SEQUENCE [LARGE SCALE GENOMIC DNA]</scope>
    <source>
        <strain evidence="6 7">FSL R7-0666</strain>
    </source>
</reference>
<dbReference type="RefSeq" id="WP_203088270.1">
    <property type="nucleotide sequence ID" value="NZ_JAEUZA010000002.1"/>
</dbReference>
<proteinExistence type="inferred from homology"/>
<gene>
    <name evidence="6" type="primary">gap</name>
    <name evidence="6" type="ORF">MKY91_15980</name>
</gene>
<dbReference type="PANTHER" id="PTHR43148">
    <property type="entry name" value="GLYCERALDEHYDE-3-PHOSPHATE DEHYDROGENASE 2"/>
    <property type="match status" value="1"/>
</dbReference>
<evidence type="ECO:0000256" key="4">
    <source>
        <dbReference type="RuleBase" id="RU361160"/>
    </source>
</evidence>
<dbReference type="PRINTS" id="PR00078">
    <property type="entry name" value="G3PDHDRGNASE"/>
</dbReference>
<evidence type="ECO:0000313" key="6">
    <source>
        <dbReference type="EMBL" id="MEN0644651.1"/>
    </source>
</evidence>
<dbReference type="Gene3D" id="3.30.360.10">
    <property type="entry name" value="Dihydrodipicolinate Reductase, domain 2"/>
    <property type="match status" value="1"/>
</dbReference>
<comment type="caution">
    <text evidence="6">The sequence shown here is derived from an EMBL/GenBank/DDBJ whole genome shotgun (WGS) entry which is preliminary data.</text>
</comment>
<dbReference type="InterPro" id="IPR020830">
    <property type="entry name" value="GlycerAld_3-P_DH_AS"/>
</dbReference>